<keyword evidence="1 4" id="KW-0808">Transferase</keyword>
<reference evidence="4" key="2">
    <citation type="submission" date="2021-04" db="EMBL/GenBank/DDBJ databases">
        <authorList>
            <person name="Gilroy R."/>
        </authorList>
    </citation>
    <scope>NUCLEOTIDE SEQUENCE</scope>
    <source>
        <strain evidence="4">CHK183-1962</strain>
    </source>
</reference>
<evidence type="ECO:0000313" key="4">
    <source>
        <dbReference type="EMBL" id="HIX76402.1"/>
    </source>
</evidence>
<dbReference type="PROSITE" id="PS51186">
    <property type="entry name" value="GNAT"/>
    <property type="match status" value="1"/>
</dbReference>
<dbReference type="Proteomes" id="UP000886890">
    <property type="component" value="Unassembled WGS sequence"/>
</dbReference>
<evidence type="ECO:0000313" key="5">
    <source>
        <dbReference type="Proteomes" id="UP000886890"/>
    </source>
</evidence>
<dbReference type="EMBL" id="DXEK01000037">
    <property type="protein sequence ID" value="HIX76402.1"/>
    <property type="molecule type" value="Genomic_DNA"/>
</dbReference>
<protein>
    <submittedName>
        <fullName evidence="4">N-acetyltransferase</fullName>
        <ecNumber evidence="4">2.3.1.-</ecNumber>
    </submittedName>
</protein>
<proteinExistence type="predicted"/>
<organism evidence="4 5">
    <name type="scientific">Candidatus Fusicatenibacter merdavium</name>
    <dbReference type="NCBI Taxonomy" id="2838600"/>
    <lineage>
        <taxon>Bacteria</taxon>
        <taxon>Bacillati</taxon>
        <taxon>Bacillota</taxon>
        <taxon>Clostridia</taxon>
        <taxon>Lachnospirales</taxon>
        <taxon>Lachnospiraceae</taxon>
        <taxon>Fusicatenibacter</taxon>
    </lineage>
</organism>
<dbReference type="SUPFAM" id="SSF55729">
    <property type="entry name" value="Acyl-CoA N-acyltransferases (Nat)"/>
    <property type="match status" value="1"/>
</dbReference>
<dbReference type="EC" id="2.3.1.-" evidence="4"/>
<comment type="caution">
    <text evidence="4">The sequence shown here is derived from an EMBL/GenBank/DDBJ whole genome shotgun (WGS) entry which is preliminary data.</text>
</comment>
<reference evidence="4" key="1">
    <citation type="journal article" date="2021" name="PeerJ">
        <title>Extensive microbial diversity within the chicken gut microbiome revealed by metagenomics and culture.</title>
        <authorList>
            <person name="Gilroy R."/>
            <person name="Ravi A."/>
            <person name="Getino M."/>
            <person name="Pursley I."/>
            <person name="Horton D.L."/>
            <person name="Alikhan N.F."/>
            <person name="Baker D."/>
            <person name="Gharbi K."/>
            <person name="Hall N."/>
            <person name="Watson M."/>
            <person name="Adriaenssens E.M."/>
            <person name="Foster-Nyarko E."/>
            <person name="Jarju S."/>
            <person name="Secka A."/>
            <person name="Antonio M."/>
            <person name="Oren A."/>
            <person name="Chaudhuri R.R."/>
            <person name="La Ragione R."/>
            <person name="Hildebrand F."/>
            <person name="Pallen M.J."/>
        </authorList>
    </citation>
    <scope>NUCLEOTIDE SEQUENCE</scope>
    <source>
        <strain evidence="4">CHK183-1962</strain>
    </source>
</reference>
<dbReference type="NCBIfam" id="NF007853">
    <property type="entry name" value="PRK10562.1"/>
    <property type="match status" value="1"/>
</dbReference>
<sequence length="142" mass="16442">MIRKLQSTDTEQVMQIWMNGNEDAHPFIPKEYWESNFEMVKEQILQTQVFVCEISGKVQGFIGIVDGYIAGIFVDKNHRSLGIGKQLLDYAKSRYRTLSLGVYRKNHRAVAFYLREGFSVLSEQFDEATGETEYTMVWKSAL</sequence>
<evidence type="ECO:0000256" key="2">
    <source>
        <dbReference type="ARBA" id="ARBA00023315"/>
    </source>
</evidence>
<dbReference type="PANTHER" id="PTHR43800">
    <property type="entry name" value="PEPTIDYL-LYSINE N-ACETYLTRANSFERASE YJAB"/>
    <property type="match status" value="1"/>
</dbReference>
<gene>
    <name evidence="4" type="ORF">H9734_02215</name>
</gene>
<dbReference type="PANTHER" id="PTHR43800:SF1">
    <property type="entry name" value="PEPTIDYL-LYSINE N-ACETYLTRANSFERASE YJAB"/>
    <property type="match status" value="1"/>
</dbReference>
<evidence type="ECO:0000256" key="1">
    <source>
        <dbReference type="ARBA" id="ARBA00022679"/>
    </source>
</evidence>
<accession>A0A9D1XCB2</accession>
<dbReference type="InterPro" id="IPR000182">
    <property type="entry name" value="GNAT_dom"/>
</dbReference>
<dbReference type="AlphaFoldDB" id="A0A9D1XCB2"/>
<dbReference type="GO" id="GO:0016747">
    <property type="term" value="F:acyltransferase activity, transferring groups other than amino-acyl groups"/>
    <property type="evidence" value="ECO:0007669"/>
    <property type="project" value="InterPro"/>
</dbReference>
<evidence type="ECO:0000259" key="3">
    <source>
        <dbReference type="PROSITE" id="PS51186"/>
    </source>
</evidence>
<name>A0A9D1XCB2_9FIRM</name>
<dbReference type="CDD" id="cd04301">
    <property type="entry name" value="NAT_SF"/>
    <property type="match status" value="1"/>
</dbReference>
<keyword evidence="2 4" id="KW-0012">Acyltransferase</keyword>
<dbReference type="Gene3D" id="3.40.630.30">
    <property type="match status" value="1"/>
</dbReference>
<dbReference type="Pfam" id="PF13508">
    <property type="entry name" value="Acetyltransf_7"/>
    <property type="match status" value="1"/>
</dbReference>
<feature type="domain" description="N-acetyltransferase" evidence="3">
    <location>
        <begin position="1"/>
        <end position="141"/>
    </location>
</feature>
<dbReference type="InterPro" id="IPR016181">
    <property type="entry name" value="Acyl_CoA_acyltransferase"/>
</dbReference>